<evidence type="ECO:0000313" key="3">
    <source>
        <dbReference type="Proteomes" id="UP001066276"/>
    </source>
</evidence>
<evidence type="ECO:0000256" key="1">
    <source>
        <dbReference type="SAM" id="MobiDB-lite"/>
    </source>
</evidence>
<dbReference type="AlphaFoldDB" id="A0AAV7RBR4"/>
<evidence type="ECO:0008006" key="4">
    <source>
        <dbReference type="Google" id="ProtNLM"/>
    </source>
</evidence>
<proteinExistence type="predicted"/>
<name>A0AAV7RBR4_PLEWA</name>
<comment type="caution">
    <text evidence="2">The sequence shown here is derived from an EMBL/GenBank/DDBJ whole genome shotgun (WGS) entry which is preliminary data.</text>
</comment>
<gene>
    <name evidence="2" type="ORF">NDU88_002695</name>
</gene>
<evidence type="ECO:0000313" key="2">
    <source>
        <dbReference type="EMBL" id="KAJ1149896.1"/>
    </source>
</evidence>
<reference evidence="2" key="1">
    <citation type="journal article" date="2022" name="bioRxiv">
        <title>Sequencing and chromosome-scale assembly of the giantPleurodeles waltlgenome.</title>
        <authorList>
            <person name="Brown T."/>
            <person name="Elewa A."/>
            <person name="Iarovenko S."/>
            <person name="Subramanian E."/>
            <person name="Araus A.J."/>
            <person name="Petzold A."/>
            <person name="Susuki M."/>
            <person name="Suzuki K.-i.T."/>
            <person name="Hayashi T."/>
            <person name="Toyoda A."/>
            <person name="Oliveira C."/>
            <person name="Osipova E."/>
            <person name="Leigh N.D."/>
            <person name="Simon A."/>
            <person name="Yun M.H."/>
        </authorList>
    </citation>
    <scope>NUCLEOTIDE SEQUENCE</scope>
    <source>
        <strain evidence="2">20211129_DDA</strain>
        <tissue evidence="2">Liver</tissue>
    </source>
</reference>
<feature type="compositionally biased region" description="Low complexity" evidence="1">
    <location>
        <begin position="1"/>
        <end position="29"/>
    </location>
</feature>
<organism evidence="2 3">
    <name type="scientific">Pleurodeles waltl</name>
    <name type="common">Iberian ribbed newt</name>
    <dbReference type="NCBI Taxonomy" id="8319"/>
    <lineage>
        <taxon>Eukaryota</taxon>
        <taxon>Metazoa</taxon>
        <taxon>Chordata</taxon>
        <taxon>Craniata</taxon>
        <taxon>Vertebrata</taxon>
        <taxon>Euteleostomi</taxon>
        <taxon>Amphibia</taxon>
        <taxon>Batrachia</taxon>
        <taxon>Caudata</taxon>
        <taxon>Salamandroidea</taxon>
        <taxon>Salamandridae</taxon>
        <taxon>Pleurodelinae</taxon>
        <taxon>Pleurodeles</taxon>
    </lineage>
</organism>
<dbReference type="EMBL" id="JANPWB010000009">
    <property type="protein sequence ID" value="KAJ1149896.1"/>
    <property type="molecule type" value="Genomic_DNA"/>
</dbReference>
<keyword evidence="3" id="KW-1185">Reference proteome</keyword>
<accession>A0AAV7RBR4</accession>
<feature type="compositionally biased region" description="Basic and acidic residues" evidence="1">
    <location>
        <begin position="70"/>
        <end position="90"/>
    </location>
</feature>
<sequence>MGSGSSVARRSRGRSSGAAPRSRSPSPGSCSDPCRVHGEEPPVGPRDCLCPRLASGHPPGTEEDDDTDGELDKALAEFEDLCEPRRRQPQTDEGASSGTCDRVPGSSPMLIPSLELEGTAASAAPGRALPSTPLRDREMPSWGQGHCSTSCSQEHHGSRRSTDLFTRNTKDEQNIILSNKCHSRSNLTSDSKGQISYDLSEEELMSSIEREY</sequence>
<feature type="compositionally biased region" description="Basic and acidic residues" evidence="1">
    <location>
        <begin position="153"/>
        <end position="167"/>
    </location>
</feature>
<feature type="region of interest" description="Disordered" evidence="1">
    <location>
        <begin position="1"/>
        <end position="167"/>
    </location>
</feature>
<dbReference type="Proteomes" id="UP001066276">
    <property type="component" value="Chromosome 5"/>
</dbReference>
<protein>
    <recommendedName>
        <fullName evidence="4">Cystin-1</fullName>
    </recommendedName>
</protein>